<dbReference type="PANTHER" id="PTHR46376:SF1">
    <property type="entry name" value="LEUCINE-ZIPPER-LIKE TRANSCRIPTIONAL REGULATOR 1"/>
    <property type="match status" value="1"/>
</dbReference>
<evidence type="ECO:0000256" key="3">
    <source>
        <dbReference type="SAM" id="MobiDB-lite"/>
    </source>
</evidence>
<dbReference type="SUPFAM" id="SSF117281">
    <property type="entry name" value="Kelch motif"/>
    <property type="match status" value="2"/>
</dbReference>
<dbReference type="Pfam" id="PF00651">
    <property type="entry name" value="BTB"/>
    <property type="match status" value="1"/>
</dbReference>
<feature type="compositionally biased region" description="Low complexity" evidence="3">
    <location>
        <begin position="354"/>
        <end position="370"/>
    </location>
</feature>
<dbReference type="Gene3D" id="3.30.710.10">
    <property type="entry name" value="Potassium Channel Kv1.1, Chain A"/>
    <property type="match status" value="1"/>
</dbReference>
<dbReference type="Proteomes" id="UP000028837">
    <property type="component" value="Unassembled WGS sequence"/>
</dbReference>
<feature type="region of interest" description="Disordered" evidence="3">
    <location>
        <begin position="339"/>
        <end position="378"/>
    </location>
</feature>
<feature type="region of interest" description="Disordered" evidence="3">
    <location>
        <begin position="782"/>
        <end position="817"/>
    </location>
</feature>
<sequence>MFLASVSSVGNDQIGTRDAGVCFHRVPSPLKEMRGASHLASACGTYRQPPPQQGNENAAAGPASYCRGPCNSSQQKQQAPCTHGDYGACGSRGRCCGPSAADGSCGAGAVRRWRPVQCVGDERPERRSGAASVVYGDCLYLFGGYGGHARLDDLCKFDFVQRRWTKVKAANSPSARENNGAVVYRGCMYIFGGYSGIHWLQDLHAFDFEKEEWHEVETGGQKPSARFGFVSALCGTDGLLYLYGGYDGTSWLRDMHELNLHSSQWTETKQHGHLPSGRSCPSWAHHQNCIYMFGGYDGINRLSDFFCFHIPTRCWTLIATHPPPAAPFSSPSSSPPLYTLSLRQGGATTGGGDAARSSDSASATPSSPAGELASARGSWDSSASRVPLARAGRMGYSNAGAGDAPPGITDSMVCGNGGASGGGAYVWYPIDSTASSTSSSSTTPRRGSNGGAGCCRVATLGSGRGGRLDSNDDGGCNYCRGTHGAGGGALATGYGGSCCSCALSGSSTGAPSARYFHAAAAHGNCLYIFGGYNGQERLNDLYVFNLDTHEWQVVEGLDTPTGRSSMVAQVYKNALYIFGGYNGHNVLNDFYEFKFPTVAVPPSTFLADLRRLLSPPNSDVTFTVEGGKRLYACKAILMTRSEHFRALFNSGLKETEMAENGIPIRIEGVQYEVMAALLEYLHADMVSEQLSCQQTVQLMITAERFCVDRLKCLCVESLRRMLSVDTVVEVLIAANAHNILDLKEICLDYLLDHEEEVKERDAMRPLISHSTLLYEVYMRSSGNSSRRSSDSGSGVRRGGRRSRPDSGVGGVDEPRGGGSTFLPTCHGAQQGRGCSSCGGGGTCGGACEDSRGHDI</sequence>
<dbReference type="PROSITE" id="PS50097">
    <property type="entry name" value="BTB"/>
    <property type="match status" value="1"/>
</dbReference>
<dbReference type="Pfam" id="PF24681">
    <property type="entry name" value="Kelch_KLHDC2_KLHL20_DRC7"/>
    <property type="match status" value="2"/>
</dbReference>
<evidence type="ECO:0000313" key="5">
    <source>
        <dbReference type="EMBL" id="KFG30210.1"/>
    </source>
</evidence>
<protein>
    <submittedName>
        <fullName evidence="5">Leucine zipper-like transcriptional regulator</fullName>
    </submittedName>
</protein>
<dbReference type="EMBL" id="AHZU02001656">
    <property type="protein sequence ID" value="KFG30210.1"/>
    <property type="molecule type" value="Genomic_DNA"/>
</dbReference>
<feature type="domain" description="BTB" evidence="4">
    <location>
        <begin position="618"/>
        <end position="690"/>
    </location>
</feature>
<dbReference type="PANTHER" id="PTHR46376">
    <property type="entry name" value="LEUCINE-ZIPPER-LIKE TRANSCRIPTIONAL REGULATOR 1"/>
    <property type="match status" value="1"/>
</dbReference>
<evidence type="ECO:0000256" key="1">
    <source>
        <dbReference type="ARBA" id="ARBA00022441"/>
    </source>
</evidence>
<dbReference type="Gene3D" id="1.25.40.420">
    <property type="match status" value="1"/>
</dbReference>
<keyword evidence="1" id="KW-0880">Kelch repeat</keyword>
<feature type="compositionally biased region" description="Low complexity" evidence="3">
    <location>
        <begin position="782"/>
        <end position="794"/>
    </location>
</feature>
<dbReference type="InterPro" id="IPR051568">
    <property type="entry name" value="LZTR1/Attractin"/>
</dbReference>
<dbReference type="SUPFAM" id="SSF54695">
    <property type="entry name" value="POZ domain"/>
    <property type="match status" value="1"/>
</dbReference>
<dbReference type="InterPro" id="IPR015915">
    <property type="entry name" value="Kelch-typ_b-propeller"/>
</dbReference>
<evidence type="ECO:0000259" key="4">
    <source>
        <dbReference type="PROSITE" id="PS50097"/>
    </source>
</evidence>
<dbReference type="OrthoDB" id="330545at2759"/>
<evidence type="ECO:0000313" key="6">
    <source>
        <dbReference type="Proteomes" id="UP000028837"/>
    </source>
</evidence>
<proteinExistence type="predicted"/>
<dbReference type="SMART" id="SM00225">
    <property type="entry name" value="BTB"/>
    <property type="match status" value="1"/>
</dbReference>
<dbReference type="InterPro" id="IPR006652">
    <property type="entry name" value="Kelch_1"/>
</dbReference>
<dbReference type="GO" id="GO:0005794">
    <property type="term" value="C:Golgi apparatus"/>
    <property type="evidence" value="ECO:0007669"/>
    <property type="project" value="TreeGrafter"/>
</dbReference>
<dbReference type="AlphaFoldDB" id="A0A086JDJ2"/>
<reference evidence="5 6" key="1">
    <citation type="submission" date="2014-02" db="EMBL/GenBank/DDBJ databases">
        <authorList>
            <person name="Sibley D."/>
            <person name="Venepally P."/>
            <person name="Karamycheva S."/>
            <person name="Hadjithomas M."/>
            <person name="Khan A."/>
            <person name="Brunk B."/>
            <person name="Roos D."/>
            <person name="Caler E."/>
            <person name="Lorenzi H."/>
        </authorList>
    </citation>
    <scope>NUCLEOTIDE SEQUENCE [LARGE SCALE GENOMIC DNA]</scope>
    <source>
        <strain evidence="5 6">GAB2-2007-GAL-DOM2</strain>
    </source>
</reference>
<evidence type="ECO:0000256" key="2">
    <source>
        <dbReference type="ARBA" id="ARBA00022737"/>
    </source>
</evidence>
<comment type="caution">
    <text evidence="5">The sequence shown here is derived from an EMBL/GenBank/DDBJ whole genome shotgun (WGS) entry which is preliminary data.</text>
</comment>
<dbReference type="SMART" id="SM00612">
    <property type="entry name" value="Kelch"/>
    <property type="match status" value="5"/>
</dbReference>
<dbReference type="InterPro" id="IPR011333">
    <property type="entry name" value="SKP1/BTB/POZ_sf"/>
</dbReference>
<dbReference type="VEuPathDB" id="ToxoDB:TGDOM2_298600"/>
<accession>A0A086JDJ2</accession>
<dbReference type="InterPro" id="IPR000210">
    <property type="entry name" value="BTB/POZ_dom"/>
</dbReference>
<keyword evidence="2" id="KW-0677">Repeat</keyword>
<name>A0A086JDJ2_TOXGO</name>
<dbReference type="Gene3D" id="2.120.10.80">
    <property type="entry name" value="Kelch-type beta propeller"/>
    <property type="match status" value="3"/>
</dbReference>
<gene>
    <name evidence="5" type="ORF">TGDOM2_298600</name>
</gene>
<organism evidence="5 6">
    <name type="scientific">Toxoplasma gondii GAB2-2007-GAL-DOM2</name>
    <dbReference type="NCBI Taxonomy" id="1130820"/>
    <lineage>
        <taxon>Eukaryota</taxon>
        <taxon>Sar</taxon>
        <taxon>Alveolata</taxon>
        <taxon>Apicomplexa</taxon>
        <taxon>Conoidasida</taxon>
        <taxon>Coccidia</taxon>
        <taxon>Eucoccidiorida</taxon>
        <taxon>Eimeriorina</taxon>
        <taxon>Sarcocystidae</taxon>
        <taxon>Toxoplasma</taxon>
    </lineage>
</organism>